<feature type="non-terminal residue" evidence="8">
    <location>
        <position position="1"/>
    </location>
</feature>
<feature type="domain" description="Arf-GAP" evidence="7">
    <location>
        <begin position="1"/>
        <end position="105"/>
    </location>
</feature>
<dbReference type="PROSITE" id="PS50115">
    <property type="entry name" value="ARFGAP"/>
    <property type="match status" value="1"/>
</dbReference>
<dbReference type="Proteomes" id="UP001479436">
    <property type="component" value="Unassembled WGS sequence"/>
</dbReference>
<name>A0ABR2VT38_9FUNG</name>
<comment type="caution">
    <text evidence="8">The sequence shown here is derived from an EMBL/GenBank/DDBJ whole genome shotgun (WGS) entry which is preliminary data.</text>
</comment>
<dbReference type="PANTHER" id="PTHR45686:SF4">
    <property type="entry name" value="ADP-RIBOSYLATION FACTOR GTPASE ACTIVATING PROTEIN 3, ISOFORM H"/>
    <property type="match status" value="1"/>
</dbReference>
<dbReference type="InterPro" id="IPR001164">
    <property type="entry name" value="ArfGAP_dom"/>
</dbReference>
<organism evidence="8 9">
    <name type="scientific">Basidiobolus ranarum</name>
    <dbReference type="NCBI Taxonomy" id="34480"/>
    <lineage>
        <taxon>Eukaryota</taxon>
        <taxon>Fungi</taxon>
        <taxon>Fungi incertae sedis</taxon>
        <taxon>Zoopagomycota</taxon>
        <taxon>Entomophthoromycotina</taxon>
        <taxon>Basidiobolomycetes</taxon>
        <taxon>Basidiobolales</taxon>
        <taxon>Basidiobolaceae</taxon>
        <taxon>Basidiobolus</taxon>
    </lineage>
</organism>
<dbReference type="SMART" id="SM00105">
    <property type="entry name" value="ArfGap"/>
    <property type="match status" value="1"/>
</dbReference>
<accession>A0ABR2VT38</accession>
<keyword evidence="2" id="KW-0479">Metal-binding</keyword>
<feature type="compositionally biased region" description="Polar residues" evidence="6">
    <location>
        <begin position="156"/>
        <end position="170"/>
    </location>
</feature>
<feature type="compositionally biased region" description="Low complexity" evidence="6">
    <location>
        <begin position="137"/>
        <end position="155"/>
    </location>
</feature>
<evidence type="ECO:0000256" key="1">
    <source>
        <dbReference type="ARBA" id="ARBA00022468"/>
    </source>
</evidence>
<dbReference type="Gene3D" id="1.10.220.150">
    <property type="entry name" value="Arf GTPase activating protein"/>
    <property type="match status" value="1"/>
</dbReference>
<protein>
    <submittedName>
        <fullName evidence="8">ADP-ribosylation factor GTPase activating protein, ER-Golgi transport</fullName>
    </submittedName>
</protein>
<evidence type="ECO:0000313" key="8">
    <source>
        <dbReference type="EMBL" id="KAK9701071.1"/>
    </source>
</evidence>
<feature type="region of interest" description="Disordered" evidence="6">
    <location>
        <begin position="122"/>
        <end position="212"/>
    </location>
</feature>
<dbReference type="PRINTS" id="PR00405">
    <property type="entry name" value="REVINTRACTNG"/>
</dbReference>
<keyword evidence="4" id="KW-0862">Zinc</keyword>
<dbReference type="Pfam" id="PF01412">
    <property type="entry name" value="ArfGap"/>
    <property type="match status" value="1"/>
</dbReference>
<gene>
    <name evidence="8" type="primary">GLO3_1</name>
    <name evidence="8" type="ORF">K7432_011894</name>
</gene>
<keyword evidence="3 5" id="KW-0863">Zinc-finger</keyword>
<dbReference type="CDD" id="cd08831">
    <property type="entry name" value="ArfGap_ArfGap2_3_like"/>
    <property type="match status" value="1"/>
</dbReference>
<reference evidence="8 9" key="1">
    <citation type="submission" date="2023-04" db="EMBL/GenBank/DDBJ databases">
        <title>Genome of Basidiobolus ranarum AG-B5.</title>
        <authorList>
            <person name="Stajich J.E."/>
            <person name="Carter-House D."/>
            <person name="Gryganskyi A."/>
        </authorList>
    </citation>
    <scope>NUCLEOTIDE SEQUENCE [LARGE SCALE GENOMIC DNA]</scope>
    <source>
        <strain evidence="8 9">AG-B5</strain>
    </source>
</reference>
<dbReference type="InterPro" id="IPR038508">
    <property type="entry name" value="ArfGAP_dom_sf"/>
</dbReference>
<feature type="compositionally biased region" description="Polar residues" evidence="6">
    <location>
        <begin position="243"/>
        <end position="254"/>
    </location>
</feature>
<dbReference type="PANTHER" id="PTHR45686">
    <property type="entry name" value="ADP-RIBOSYLATION FACTOR GTPASE ACTIVATING PROTEIN 3, ISOFORM H-RELATED"/>
    <property type="match status" value="1"/>
</dbReference>
<feature type="region of interest" description="Disordered" evidence="6">
    <location>
        <begin position="225"/>
        <end position="295"/>
    </location>
</feature>
<evidence type="ECO:0000256" key="2">
    <source>
        <dbReference type="ARBA" id="ARBA00022723"/>
    </source>
</evidence>
<feature type="compositionally biased region" description="Gly residues" evidence="6">
    <location>
        <begin position="262"/>
        <end position="271"/>
    </location>
</feature>
<evidence type="ECO:0000313" key="9">
    <source>
        <dbReference type="Proteomes" id="UP001479436"/>
    </source>
</evidence>
<evidence type="ECO:0000256" key="5">
    <source>
        <dbReference type="PROSITE-ProRule" id="PRU00288"/>
    </source>
</evidence>
<sequence length="409" mass="44874">VCFDCQANNPIWSSVTYGIYICLDCSSVHRNLGVHLSFVRSTVLDSWTWDQLRVMKVGGNTQAREYFRSHGGSDKFKDMKSKYTSRAAVSYRDKIQLVAKEDAKRYPDRVILTEEVLAKNPSENLDSPASVVPELGSPTSPLSPSSDATLDSPSTKSPTAGRTTSRTNLRSKGIGGPRKSGLGASKLGGGKLGAKKGGIDFEEAERKAREEEKRLALTQSIFDDAEDSLDTTSEFSRPRKGSTEVTSHIQQGNTHDVERLGMGVGRLGFGATGSKEPKKPSVPSNTTTGNDQDERYARDKFANQKAISSDMYFGRDSYDPEHLSQQHARLKDFDGASSISSAQYFDRDEEPARYDTGGYNINLGGIEVTAKEYAQRLVGQTDLSSVRDAAQNASQKITGMIRDLQGRYY</sequence>
<dbReference type="EMBL" id="JASJQH010007849">
    <property type="protein sequence ID" value="KAK9701071.1"/>
    <property type="molecule type" value="Genomic_DNA"/>
</dbReference>
<evidence type="ECO:0000259" key="7">
    <source>
        <dbReference type="PROSITE" id="PS50115"/>
    </source>
</evidence>
<proteinExistence type="predicted"/>
<evidence type="ECO:0000256" key="3">
    <source>
        <dbReference type="ARBA" id="ARBA00022771"/>
    </source>
</evidence>
<evidence type="ECO:0000256" key="6">
    <source>
        <dbReference type="SAM" id="MobiDB-lite"/>
    </source>
</evidence>
<keyword evidence="9" id="KW-1185">Reference proteome</keyword>
<dbReference type="SUPFAM" id="SSF57863">
    <property type="entry name" value="ArfGap/RecO-like zinc finger"/>
    <property type="match status" value="1"/>
</dbReference>
<evidence type="ECO:0000256" key="4">
    <source>
        <dbReference type="ARBA" id="ARBA00022833"/>
    </source>
</evidence>
<dbReference type="InterPro" id="IPR037278">
    <property type="entry name" value="ARFGAP/RecO"/>
</dbReference>
<feature type="compositionally biased region" description="Gly residues" evidence="6">
    <location>
        <begin position="186"/>
        <end position="196"/>
    </location>
</feature>
<keyword evidence="1" id="KW-0343">GTPase activation</keyword>